<evidence type="ECO:0000256" key="3">
    <source>
        <dbReference type="ARBA" id="ARBA00022801"/>
    </source>
</evidence>
<evidence type="ECO:0000256" key="1">
    <source>
        <dbReference type="ARBA" id="ARBA00009209"/>
    </source>
</evidence>
<evidence type="ECO:0000256" key="2">
    <source>
        <dbReference type="ARBA" id="ARBA00022729"/>
    </source>
</evidence>
<dbReference type="InterPro" id="IPR012341">
    <property type="entry name" value="6hp_glycosidase-like_sf"/>
</dbReference>
<keyword evidence="11" id="KW-1185">Reference proteome</keyword>
<evidence type="ECO:0000256" key="6">
    <source>
        <dbReference type="RuleBase" id="RU361167"/>
    </source>
</evidence>
<keyword evidence="2 7" id="KW-0732">Signal</keyword>
<feature type="chain" id="PRO_5019093285" description="Glucanase" evidence="7">
    <location>
        <begin position="28"/>
        <end position="451"/>
    </location>
</feature>
<dbReference type="KEGG" id="pchi:PC41400_18985"/>
<dbReference type="SUPFAM" id="SSF48208">
    <property type="entry name" value="Six-hairpin glycosidases"/>
    <property type="match status" value="1"/>
</dbReference>
<evidence type="ECO:0000313" key="11">
    <source>
        <dbReference type="Proteomes" id="UP001527202"/>
    </source>
</evidence>
<dbReference type="PRINTS" id="PR00735">
    <property type="entry name" value="GLHYDRLASE8"/>
</dbReference>
<keyword evidence="6" id="KW-0624">Polysaccharide degradation</keyword>
<dbReference type="OrthoDB" id="9803461at2"/>
<dbReference type="Proteomes" id="UP001527202">
    <property type="component" value="Unassembled WGS sequence"/>
</dbReference>
<name>A0A410WYU1_9BACL</name>
<gene>
    <name evidence="8" type="ORF">M5X16_12690</name>
    <name evidence="9" type="ORF">PC41400_18985</name>
</gene>
<feature type="active site" description="Nucleophile" evidence="5">
    <location>
        <position position="191"/>
    </location>
</feature>
<evidence type="ECO:0000256" key="5">
    <source>
        <dbReference type="PROSITE-ProRule" id="PRU10058"/>
    </source>
</evidence>
<dbReference type="GeneID" id="95376882"/>
<dbReference type="InterPro" id="IPR002037">
    <property type="entry name" value="Glyco_hydro_8"/>
</dbReference>
<reference evidence="8 11" key="2">
    <citation type="submission" date="2022-05" db="EMBL/GenBank/DDBJ databases">
        <title>Genome Sequencing of Bee-Associated Microbes.</title>
        <authorList>
            <person name="Dunlap C."/>
        </authorList>
    </citation>
    <scope>NUCLEOTIDE SEQUENCE [LARGE SCALE GENOMIC DNA]</scope>
    <source>
        <strain evidence="8 11">NRRL B-23120</strain>
    </source>
</reference>
<evidence type="ECO:0000313" key="10">
    <source>
        <dbReference type="Proteomes" id="UP000288943"/>
    </source>
</evidence>
<dbReference type="RefSeq" id="WP_042226916.1">
    <property type="nucleotide sequence ID" value="NZ_CP026520.1"/>
</dbReference>
<dbReference type="EMBL" id="JAMDMJ010000013">
    <property type="protein sequence ID" value="MCY9596632.1"/>
    <property type="molecule type" value="Genomic_DNA"/>
</dbReference>
<protein>
    <recommendedName>
        <fullName evidence="6">Glucanase</fullName>
        <ecNumber evidence="6">3.2.1.-</ecNumber>
    </recommendedName>
</protein>
<reference evidence="9 10" key="1">
    <citation type="submission" date="2018-01" db="EMBL/GenBank/DDBJ databases">
        <title>The whole genome sequencing and assembly of Paenibacillus chitinolyticus KCCM 41400 strain.</title>
        <authorList>
            <person name="Kim J.-Y."/>
            <person name="Park M.-K."/>
            <person name="Lee Y.-J."/>
            <person name="Yi H."/>
            <person name="Bahn Y.-S."/>
            <person name="Kim J.F."/>
            <person name="Lee D.-W."/>
        </authorList>
    </citation>
    <scope>NUCLEOTIDE SEQUENCE [LARGE SCALE GENOMIC DNA]</scope>
    <source>
        <strain evidence="9 10">KCCM 41400</strain>
    </source>
</reference>
<dbReference type="EC" id="3.2.1.-" evidence="6"/>
<dbReference type="InterPro" id="IPR019834">
    <property type="entry name" value="Glyco_hydro_8_CS"/>
</dbReference>
<dbReference type="AlphaFoldDB" id="A0A410WYU1"/>
<dbReference type="GO" id="GO:0000272">
    <property type="term" value="P:polysaccharide catabolic process"/>
    <property type="evidence" value="ECO:0007669"/>
    <property type="project" value="UniProtKB-KW"/>
</dbReference>
<accession>A0A410WYU1</accession>
<dbReference type="GO" id="GO:0004553">
    <property type="term" value="F:hydrolase activity, hydrolyzing O-glycosyl compounds"/>
    <property type="evidence" value="ECO:0007669"/>
    <property type="project" value="InterPro"/>
</dbReference>
<dbReference type="EMBL" id="CP026520">
    <property type="protein sequence ID" value="QAV19636.1"/>
    <property type="molecule type" value="Genomic_DNA"/>
</dbReference>
<feature type="signal peptide" evidence="7">
    <location>
        <begin position="1"/>
        <end position="27"/>
    </location>
</feature>
<dbReference type="InterPro" id="IPR008928">
    <property type="entry name" value="6-hairpin_glycosidase_sf"/>
</dbReference>
<evidence type="ECO:0000313" key="8">
    <source>
        <dbReference type="EMBL" id="MCY9596632.1"/>
    </source>
</evidence>
<dbReference type="PROSITE" id="PS00812">
    <property type="entry name" value="GLYCOSYL_HYDROL_F8"/>
    <property type="match status" value="1"/>
</dbReference>
<keyword evidence="3 6" id="KW-0378">Hydrolase</keyword>
<sequence length="451" mass="49985">MKKKLLELSTCACLLGTLIAGPGTASAQETVPASSIQTEPVYGESSNVSIAASALKPFPQHVSYTSGTIKPNHFTQDQMDQQVKKKYDEWKSRYLVKHPKISNQYYVFYNREKIVDDPKNVVSCSEGHGYGMLITAYMAGHDASAQTYFDGLYRFYKAHPSSADAALMAWQQAKDSSGNIVDSSGSYSATDGDLDIAYSLLLADKQWGSSGEVNYKSEAVKMINAILKRDVHAKQFHLKLGDWASDSDSKYGPGTRPSDFMLHQLKAFKDATGNADWDKVSDTTYKIINSVYKKHSPKTGLLPDFVVRKSDGTYAPAPDKYLEEPTDDEYSWNSCRTPWRIATDYLISGDTRALEQLRQMNGWIQSATGGKPAKIGSGYDLKGNVKKADHAIAFTAPFAVSAMIDSSNQQWLNKLWSDIVDSPTSDSYYFDNSIRLLSMIVVSGNWWTPGE</sequence>
<dbReference type="Gene3D" id="1.50.10.10">
    <property type="match status" value="1"/>
</dbReference>
<organism evidence="9 10">
    <name type="scientific">Paenibacillus chitinolyticus</name>
    <dbReference type="NCBI Taxonomy" id="79263"/>
    <lineage>
        <taxon>Bacteria</taxon>
        <taxon>Bacillati</taxon>
        <taxon>Bacillota</taxon>
        <taxon>Bacilli</taxon>
        <taxon>Bacillales</taxon>
        <taxon>Paenibacillaceae</taxon>
        <taxon>Paenibacillus</taxon>
    </lineage>
</organism>
<keyword evidence="4 6" id="KW-0326">Glycosidase</keyword>
<comment type="similarity">
    <text evidence="1 6">Belongs to the glycosyl hydrolase 8 (cellulase D) family.</text>
</comment>
<dbReference type="Proteomes" id="UP000288943">
    <property type="component" value="Chromosome"/>
</dbReference>
<proteinExistence type="inferred from homology"/>
<evidence type="ECO:0000256" key="4">
    <source>
        <dbReference type="ARBA" id="ARBA00023295"/>
    </source>
</evidence>
<keyword evidence="6" id="KW-0119">Carbohydrate metabolism</keyword>
<evidence type="ECO:0000256" key="7">
    <source>
        <dbReference type="SAM" id="SignalP"/>
    </source>
</evidence>
<dbReference type="Pfam" id="PF01270">
    <property type="entry name" value="Glyco_hydro_8"/>
    <property type="match status" value="1"/>
</dbReference>
<evidence type="ECO:0000313" key="9">
    <source>
        <dbReference type="EMBL" id="QAV19636.1"/>
    </source>
</evidence>